<gene>
    <name evidence="2" type="ORF">MBMO_EBAC000-65D02.25</name>
</gene>
<dbReference type="EMBL" id="AY458640">
    <property type="protein sequence ID" value="AAR37831.1"/>
    <property type="molecule type" value="Genomic_DNA"/>
</dbReference>
<name>Q6SGY8_9BACT</name>
<reference evidence="2" key="2">
    <citation type="submission" date="2003-12" db="EMBL/GenBank/DDBJ databases">
        <title>Monterey Bay Coastal Ocean Microbial Observatory environmental clone sequencing.</title>
        <authorList>
            <person name="DeLong E.F."/>
        </authorList>
    </citation>
    <scope>NUCLEOTIDE SEQUENCE</scope>
</reference>
<evidence type="ECO:0000256" key="1">
    <source>
        <dbReference type="SAM" id="MobiDB-lite"/>
    </source>
</evidence>
<evidence type="ECO:0000313" key="2">
    <source>
        <dbReference type="EMBL" id="AAR37831.1"/>
    </source>
</evidence>
<organism evidence="2">
    <name type="scientific">uncultured marine bacterium 443</name>
    <dbReference type="NCBI Taxonomy" id="257393"/>
    <lineage>
        <taxon>Bacteria</taxon>
        <taxon>environmental samples</taxon>
    </lineage>
</organism>
<protein>
    <submittedName>
        <fullName evidence="2">Uncharacterized protein</fullName>
    </submittedName>
</protein>
<feature type="compositionally biased region" description="Basic and acidic residues" evidence="1">
    <location>
        <begin position="44"/>
        <end position="56"/>
    </location>
</feature>
<feature type="region of interest" description="Disordered" evidence="1">
    <location>
        <begin position="44"/>
        <end position="69"/>
    </location>
</feature>
<dbReference type="AlphaFoldDB" id="Q6SGY8"/>
<accession>Q6SGY8</accession>
<reference evidence="2" key="1">
    <citation type="submission" date="2003-11" db="EMBL/GenBank/DDBJ databases">
        <authorList>
            <person name="Heidelberg J.F."/>
            <person name="Eisen J.A."/>
            <person name="Nelson W.C."/>
            <person name="DeLong E.F."/>
        </authorList>
    </citation>
    <scope>NUCLEOTIDE SEQUENCE</scope>
</reference>
<proteinExistence type="predicted"/>
<sequence length="69" mass="8236">MLESFWGVILVIVWSQNLGKRRKALEKKMESWSIEKLRAYADEDDRKRSKHNREMARNIATQKAFEQSP</sequence>
<feature type="compositionally biased region" description="Polar residues" evidence="1">
    <location>
        <begin position="59"/>
        <end position="69"/>
    </location>
</feature>